<gene>
    <name evidence="1" type="ORF">EIN_075370</name>
</gene>
<dbReference type="InterPro" id="IPR026906">
    <property type="entry name" value="LRR_5"/>
</dbReference>
<dbReference type="AlphaFoldDB" id="A0A0A1TW76"/>
<dbReference type="SUPFAM" id="SSF52058">
    <property type="entry name" value="L domain-like"/>
    <property type="match status" value="3"/>
</dbReference>
<evidence type="ECO:0000313" key="1">
    <source>
        <dbReference type="EMBL" id="ELP84778.1"/>
    </source>
</evidence>
<evidence type="ECO:0008006" key="3">
    <source>
        <dbReference type="Google" id="ProtNLM"/>
    </source>
</evidence>
<protein>
    <recommendedName>
        <fullName evidence="3">Leucine rich repeat containing protein BspA family protein</fullName>
    </recommendedName>
</protein>
<dbReference type="InterPro" id="IPR032675">
    <property type="entry name" value="LRR_dom_sf"/>
</dbReference>
<dbReference type="OrthoDB" id="2018313at2759"/>
<dbReference type="Gene3D" id="3.80.10.10">
    <property type="entry name" value="Ribonuclease Inhibitor"/>
    <property type="match status" value="5"/>
</dbReference>
<dbReference type="SUPFAM" id="SSF57184">
    <property type="entry name" value="Growth factor receptor domain"/>
    <property type="match status" value="1"/>
</dbReference>
<dbReference type="Pfam" id="PF13306">
    <property type="entry name" value="LRR_5"/>
    <property type="match status" value="4"/>
</dbReference>
<dbReference type="KEGG" id="eiv:EIN_075370"/>
<proteinExistence type="predicted"/>
<sequence>MAKSGVTELEIKENVTYGTKIFQGCQNLTTVTVVGTQAVISNNMFYHCRNLNNVKNMENIYKFGVGAFAETGKTTTKLNNHVEDGDVSLFENCNSLKTVDLNNVVNIPSKFFSGCSSLSTVIGIDSVTVFGNYSFAYTALSSFIASSDLNEIKEYAFAHSKLQTTTLKNVIEHIGTYAFYDCEELTFVDLKGLLEIPAGTFKDCSVLKTVTGFENITSFGNFSFANTSLEKVIINTQSSVTLGSNFFQNCKWLMDVNLGAINSLPDYTFDNCVLLKQKPESADSDHINFESFNTINTFGRYSMRGTGLTKISLINGNTYIINEGAFANITSLTSVNFGTNTLAIPNYLFLGCTFLKTVEGIEKITSFGDYAFANTGITSFDYTDLTVTTLSVGLFAGCKYLNKITLPNSITSLPAYFFKNCVSLTLDNINGFNQVNSFGKYSMSGMQFTDLVFNSTKIYQFSEGAFKNCEKLVNVTLGNIKAITKFMFDGCTSLKTVDGLDNVNYFGDYSMRSTKITQIKFSSGFEFPNLTEGIFQNCTELISADVKVLYYLTAHLFEGCIKLTNLSNTDYLWSVDANSLAYTNLSNISFINRFEIINSGVFEGTKIKSVDLSTISTLSKNAFKNCELLSEVNNMDAVVNYNIGMLENTNITEFTLSKTEIKSYPTQLTNEETIFGTTKIRKVTNKGIKIIKSRLFRNIETLTEIVGFENVHFEDNSFENTGLVTLTLNSLQSFGKEVFKGCKKLKKVDFGGLQYVANGMFKDCIELDELVNIQNIKYIDEHAFNGCTKLTQIQLNNVVYIQSLAFSNDLLFVFSNVVNKVFGSEDSFDPTTRVYVSKRYTDNYFANIFIGKISCGANEYFNNSINPPICSNCLTGTYAVEGASAFCSPDLNGCFANDSNCAVCNNSICSTCNSNYSLNNEGKCVSFNCGDGVFTNGKCVVD</sequence>
<name>A0A0A1TW76_ENTIV</name>
<dbReference type="Proteomes" id="UP000014680">
    <property type="component" value="Unassembled WGS sequence"/>
</dbReference>
<dbReference type="PANTHER" id="PTHR45661">
    <property type="entry name" value="SURFACE ANTIGEN"/>
    <property type="match status" value="1"/>
</dbReference>
<dbReference type="RefSeq" id="XP_004184124.1">
    <property type="nucleotide sequence ID" value="XM_004184076.1"/>
</dbReference>
<dbReference type="EMBL" id="KB207107">
    <property type="protein sequence ID" value="ELP84778.1"/>
    <property type="molecule type" value="Genomic_DNA"/>
</dbReference>
<dbReference type="VEuPathDB" id="AmoebaDB:EIN_075370"/>
<keyword evidence="2" id="KW-1185">Reference proteome</keyword>
<dbReference type="PANTHER" id="PTHR45661:SF3">
    <property type="entry name" value="IG-LIKE DOMAIN-CONTAINING PROTEIN"/>
    <property type="match status" value="1"/>
</dbReference>
<reference evidence="1 2" key="1">
    <citation type="submission" date="2012-10" db="EMBL/GenBank/DDBJ databases">
        <authorList>
            <person name="Zafar N."/>
            <person name="Inman J."/>
            <person name="Hall N."/>
            <person name="Lorenzi H."/>
            <person name="Caler E."/>
        </authorList>
    </citation>
    <scope>NUCLEOTIDE SEQUENCE [LARGE SCALE GENOMIC DNA]</scope>
    <source>
        <strain evidence="1 2">IP1</strain>
    </source>
</reference>
<dbReference type="GeneID" id="14883756"/>
<organism evidence="1 2">
    <name type="scientific">Entamoeba invadens IP1</name>
    <dbReference type="NCBI Taxonomy" id="370355"/>
    <lineage>
        <taxon>Eukaryota</taxon>
        <taxon>Amoebozoa</taxon>
        <taxon>Evosea</taxon>
        <taxon>Archamoebae</taxon>
        <taxon>Mastigamoebida</taxon>
        <taxon>Entamoebidae</taxon>
        <taxon>Entamoeba</taxon>
    </lineage>
</organism>
<accession>A0A0A1TW76</accession>
<dbReference type="InterPro" id="IPR009030">
    <property type="entry name" value="Growth_fac_rcpt_cys_sf"/>
</dbReference>
<evidence type="ECO:0000313" key="2">
    <source>
        <dbReference type="Proteomes" id="UP000014680"/>
    </source>
</evidence>
<dbReference type="InterPro" id="IPR053139">
    <property type="entry name" value="Surface_bspA-like"/>
</dbReference>